<dbReference type="Proteomes" id="UP000637002">
    <property type="component" value="Unassembled WGS sequence"/>
</dbReference>
<evidence type="ECO:0000313" key="3">
    <source>
        <dbReference type="Proteomes" id="UP000637002"/>
    </source>
</evidence>
<keyword evidence="1" id="KW-0812">Transmembrane</keyword>
<gene>
    <name evidence="2" type="ORF">GCM10010994_12980</name>
</gene>
<dbReference type="AlphaFoldDB" id="A0A916U1G7"/>
<name>A0A916U1G7_9HYPH</name>
<organism evidence="2 3">
    <name type="scientific">Chelatococcus reniformis</name>
    <dbReference type="NCBI Taxonomy" id="1494448"/>
    <lineage>
        <taxon>Bacteria</taxon>
        <taxon>Pseudomonadati</taxon>
        <taxon>Pseudomonadota</taxon>
        <taxon>Alphaproteobacteria</taxon>
        <taxon>Hyphomicrobiales</taxon>
        <taxon>Chelatococcaceae</taxon>
        <taxon>Chelatococcus</taxon>
    </lineage>
</organism>
<proteinExistence type="predicted"/>
<feature type="transmembrane region" description="Helical" evidence="1">
    <location>
        <begin position="35"/>
        <end position="53"/>
    </location>
</feature>
<comment type="caution">
    <text evidence="2">The sequence shown here is derived from an EMBL/GenBank/DDBJ whole genome shotgun (WGS) entry which is preliminary data.</text>
</comment>
<accession>A0A916U1G7</accession>
<keyword evidence="1" id="KW-1133">Transmembrane helix</keyword>
<sequence>MLAPLLWSCAVLALLTAAALTGVVPFIAMGDGAVMLLAAFAGTAVVCALDGYVTE</sequence>
<reference evidence="2" key="1">
    <citation type="journal article" date="2014" name="Int. J. Syst. Evol. Microbiol.">
        <title>Complete genome sequence of Corynebacterium casei LMG S-19264T (=DSM 44701T), isolated from a smear-ripened cheese.</title>
        <authorList>
            <consortium name="US DOE Joint Genome Institute (JGI-PGF)"/>
            <person name="Walter F."/>
            <person name="Albersmeier A."/>
            <person name="Kalinowski J."/>
            <person name="Ruckert C."/>
        </authorList>
    </citation>
    <scope>NUCLEOTIDE SEQUENCE</scope>
    <source>
        <strain evidence="2">CGMCC 1.12919</strain>
    </source>
</reference>
<dbReference type="EMBL" id="BMGG01000002">
    <property type="protein sequence ID" value="GGC55509.1"/>
    <property type="molecule type" value="Genomic_DNA"/>
</dbReference>
<protein>
    <submittedName>
        <fullName evidence="2">Uncharacterized protein</fullName>
    </submittedName>
</protein>
<keyword evidence="1" id="KW-0472">Membrane</keyword>
<reference evidence="2" key="2">
    <citation type="submission" date="2020-09" db="EMBL/GenBank/DDBJ databases">
        <authorList>
            <person name="Sun Q."/>
            <person name="Zhou Y."/>
        </authorList>
    </citation>
    <scope>NUCLEOTIDE SEQUENCE</scope>
    <source>
        <strain evidence="2">CGMCC 1.12919</strain>
    </source>
</reference>
<dbReference type="RefSeq" id="WP_188608323.1">
    <property type="nucleotide sequence ID" value="NZ_BMGG01000002.1"/>
</dbReference>
<evidence type="ECO:0000256" key="1">
    <source>
        <dbReference type="SAM" id="Phobius"/>
    </source>
</evidence>
<keyword evidence="3" id="KW-1185">Reference proteome</keyword>
<evidence type="ECO:0000313" key="2">
    <source>
        <dbReference type="EMBL" id="GGC55509.1"/>
    </source>
</evidence>